<feature type="compositionally biased region" description="Polar residues" evidence="1">
    <location>
        <begin position="94"/>
        <end position="112"/>
    </location>
</feature>
<gene>
    <name evidence="3" type="ORF">JKP88DRAFT_241017</name>
</gene>
<keyword evidence="2" id="KW-0472">Membrane</keyword>
<feature type="transmembrane region" description="Helical" evidence="2">
    <location>
        <begin position="394"/>
        <end position="411"/>
    </location>
</feature>
<evidence type="ECO:0000313" key="3">
    <source>
        <dbReference type="EMBL" id="KAG5186408.1"/>
    </source>
</evidence>
<dbReference type="EMBL" id="JAFCMP010000112">
    <property type="protein sequence ID" value="KAG5186408.1"/>
    <property type="molecule type" value="Genomic_DNA"/>
</dbReference>
<dbReference type="Proteomes" id="UP000664859">
    <property type="component" value="Unassembled WGS sequence"/>
</dbReference>
<proteinExistence type="predicted"/>
<feature type="transmembrane region" description="Helical" evidence="2">
    <location>
        <begin position="320"/>
        <end position="340"/>
    </location>
</feature>
<dbReference type="AlphaFoldDB" id="A0A835ZCF1"/>
<comment type="caution">
    <text evidence="3">The sequence shown here is derived from an EMBL/GenBank/DDBJ whole genome shotgun (WGS) entry which is preliminary data.</text>
</comment>
<accession>A0A835ZCF1</accession>
<keyword evidence="4" id="KW-1185">Reference proteome</keyword>
<reference evidence="3" key="1">
    <citation type="submission" date="2021-02" db="EMBL/GenBank/DDBJ databases">
        <title>First Annotated Genome of the Yellow-green Alga Tribonema minus.</title>
        <authorList>
            <person name="Mahan K.M."/>
        </authorList>
    </citation>
    <scope>NUCLEOTIDE SEQUENCE</scope>
    <source>
        <strain evidence="3">UTEX B ZZ1240</strain>
    </source>
</reference>
<keyword evidence="2" id="KW-0812">Transmembrane</keyword>
<feature type="transmembrane region" description="Helical" evidence="2">
    <location>
        <begin position="458"/>
        <end position="477"/>
    </location>
</feature>
<protein>
    <submittedName>
        <fullName evidence="3">Uncharacterized protein</fullName>
    </submittedName>
</protein>
<evidence type="ECO:0000256" key="2">
    <source>
        <dbReference type="SAM" id="Phobius"/>
    </source>
</evidence>
<keyword evidence="2" id="KW-1133">Transmembrane helix</keyword>
<evidence type="ECO:0000256" key="1">
    <source>
        <dbReference type="SAM" id="MobiDB-lite"/>
    </source>
</evidence>
<evidence type="ECO:0000313" key="4">
    <source>
        <dbReference type="Proteomes" id="UP000664859"/>
    </source>
</evidence>
<feature type="region of interest" description="Disordered" evidence="1">
    <location>
        <begin position="91"/>
        <end position="119"/>
    </location>
</feature>
<sequence length="568" mass="62763">MAEGEGAASVFDQFSLVVSKANKLRDAALEVNNKVIIMRDQLRRKKQHVQQLTEWLTALEERKRKIEEHMGRMTSATSELVSPAQISDMISPAQAPSRTNPKSPAQAPSRTNPEVPILPQQDRVDADARELAQEVPEPEPPVVDAGEDAGVDVLEQTQEKTREKTSPPTLPWIGSEGPVLKKSRFLPPHPQPVILKAETFACKGMIHSNSQSQVAKRVMSICKTLGCEDLHTETTPVCIHALKCFGYKALCKYGCDAVGISRTCVETMDLSTHKEQYEATNFGKRYRIERMSMRALYNALFGTNIPPKFNWKIPEHYRQFFIVLGINELLVQLIIAPLLFPLPRPNLLMGKLTFASALDVPLTVYTICTLMLLPRIASIYSTEVDVKNKGTALLLSRILMLLAFVLATALRDNATPLDVVVAGALTVQMFQLTKFDVISKKLFGGDIPPFDFDKKDSLTLAGILFGTWLVIALQYLHDVPGYREVTLTIQKILHGNEHLRIVGKLVELGALYAVPAMVASRNAKDYNLAYSSMFLTMLLASKMIPSKVMKAASSVGGGGIGSLAKRLI</sequence>
<feature type="transmembrane region" description="Helical" evidence="2">
    <location>
        <begin position="352"/>
        <end position="373"/>
    </location>
</feature>
<name>A0A835ZCF1_9STRA</name>
<organism evidence="3 4">
    <name type="scientific">Tribonema minus</name>
    <dbReference type="NCBI Taxonomy" id="303371"/>
    <lineage>
        <taxon>Eukaryota</taxon>
        <taxon>Sar</taxon>
        <taxon>Stramenopiles</taxon>
        <taxon>Ochrophyta</taxon>
        <taxon>PX clade</taxon>
        <taxon>Xanthophyceae</taxon>
        <taxon>Tribonematales</taxon>
        <taxon>Tribonemataceae</taxon>
        <taxon>Tribonema</taxon>
    </lineage>
</organism>